<proteinExistence type="predicted"/>
<organism evidence="2 3">
    <name type="scientific">Candidatus Aveggerthella stercoripullorum</name>
    <dbReference type="NCBI Taxonomy" id="2840688"/>
    <lineage>
        <taxon>Bacteria</taxon>
        <taxon>Bacillati</taxon>
        <taxon>Actinomycetota</taxon>
        <taxon>Coriobacteriia</taxon>
        <taxon>Eggerthellales</taxon>
        <taxon>Eggerthellaceae</taxon>
        <taxon>Eggerthellaceae incertae sedis</taxon>
        <taxon>Candidatus Aveggerthella</taxon>
    </lineage>
</organism>
<gene>
    <name evidence="2" type="ORF">IAA69_08355</name>
</gene>
<reference evidence="2" key="1">
    <citation type="submission" date="2020-10" db="EMBL/GenBank/DDBJ databases">
        <authorList>
            <person name="Gilroy R."/>
        </authorList>
    </citation>
    <scope>NUCLEOTIDE SEQUENCE</scope>
    <source>
        <strain evidence="2">ChiGjej1B1-2707</strain>
    </source>
</reference>
<keyword evidence="1" id="KW-0732">Signal</keyword>
<evidence type="ECO:0000313" key="3">
    <source>
        <dbReference type="Proteomes" id="UP000824261"/>
    </source>
</evidence>
<accession>A0A9D1D3U8</accession>
<evidence type="ECO:0000256" key="1">
    <source>
        <dbReference type="SAM" id="SignalP"/>
    </source>
</evidence>
<evidence type="ECO:0000313" key="2">
    <source>
        <dbReference type="EMBL" id="HIR02253.1"/>
    </source>
</evidence>
<sequence length="205" mass="21446">MRECFGHTNSARAVFALCLALALALLAMTAGVAYATSKGHEAQELKGAAGLPLQAARLAGNGVGEIDPIVVCAGDGFEIRITDLGDGPVEYVGGTTTVRIGLQIENKGDRALAARGEQWSGVDLSGNEVSPTWMTFGGAGADTGGHAYRQVLIDVGEVFDGTVFLKADGPISELRYTPYVPVGYQPDSVTVDVSSLKIGHERRPR</sequence>
<feature type="chain" id="PRO_5038735108" description="DUF4352 domain-containing protein" evidence="1">
    <location>
        <begin position="36"/>
        <end position="205"/>
    </location>
</feature>
<name>A0A9D1D3U8_9ACTN</name>
<feature type="signal peptide" evidence="1">
    <location>
        <begin position="1"/>
        <end position="35"/>
    </location>
</feature>
<protein>
    <recommendedName>
        <fullName evidence="4">DUF4352 domain-containing protein</fullName>
    </recommendedName>
</protein>
<dbReference type="Proteomes" id="UP000824261">
    <property type="component" value="Unassembled WGS sequence"/>
</dbReference>
<dbReference type="AlphaFoldDB" id="A0A9D1D3U8"/>
<evidence type="ECO:0008006" key="4">
    <source>
        <dbReference type="Google" id="ProtNLM"/>
    </source>
</evidence>
<dbReference type="EMBL" id="DVGB01000101">
    <property type="protein sequence ID" value="HIR02253.1"/>
    <property type="molecule type" value="Genomic_DNA"/>
</dbReference>
<comment type="caution">
    <text evidence="2">The sequence shown here is derived from an EMBL/GenBank/DDBJ whole genome shotgun (WGS) entry which is preliminary data.</text>
</comment>
<reference evidence="2" key="2">
    <citation type="journal article" date="2021" name="PeerJ">
        <title>Extensive microbial diversity within the chicken gut microbiome revealed by metagenomics and culture.</title>
        <authorList>
            <person name="Gilroy R."/>
            <person name="Ravi A."/>
            <person name="Getino M."/>
            <person name="Pursley I."/>
            <person name="Horton D.L."/>
            <person name="Alikhan N.F."/>
            <person name="Baker D."/>
            <person name="Gharbi K."/>
            <person name="Hall N."/>
            <person name="Watson M."/>
            <person name="Adriaenssens E.M."/>
            <person name="Foster-Nyarko E."/>
            <person name="Jarju S."/>
            <person name="Secka A."/>
            <person name="Antonio M."/>
            <person name="Oren A."/>
            <person name="Chaudhuri R.R."/>
            <person name="La Ragione R."/>
            <person name="Hildebrand F."/>
            <person name="Pallen M.J."/>
        </authorList>
    </citation>
    <scope>NUCLEOTIDE SEQUENCE</scope>
    <source>
        <strain evidence="2">ChiGjej1B1-2707</strain>
    </source>
</reference>